<dbReference type="SUPFAM" id="SSF116726">
    <property type="entry name" value="TrkA C-terminal domain-like"/>
    <property type="match status" value="1"/>
</dbReference>
<dbReference type="Gene3D" id="3.30.70.1450">
    <property type="entry name" value="Regulator of K+ conductance, C-terminal domain"/>
    <property type="match status" value="1"/>
</dbReference>
<organism evidence="2 3">
    <name type="scientific">Paenibacillus albidus</name>
    <dbReference type="NCBI Taxonomy" id="2041023"/>
    <lineage>
        <taxon>Bacteria</taxon>
        <taxon>Bacillati</taxon>
        <taxon>Bacillota</taxon>
        <taxon>Bacilli</taxon>
        <taxon>Bacillales</taxon>
        <taxon>Paenibacillaceae</taxon>
        <taxon>Paenibacillus</taxon>
    </lineage>
</organism>
<dbReference type="PIRSF" id="PIRSF005028">
    <property type="entry name" value="KhtT"/>
    <property type="match status" value="1"/>
</dbReference>
<dbReference type="InterPro" id="IPR058776">
    <property type="entry name" value="KhtT-like_N"/>
</dbReference>
<dbReference type="InterPro" id="IPR006037">
    <property type="entry name" value="RCK_C"/>
</dbReference>
<name>A0A917C464_9BACL</name>
<evidence type="ECO:0000259" key="1">
    <source>
        <dbReference type="PROSITE" id="PS51202"/>
    </source>
</evidence>
<dbReference type="GO" id="GO:0008324">
    <property type="term" value="F:monoatomic cation transmembrane transporter activity"/>
    <property type="evidence" value="ECO:0007669"/>
    <property type="project" value="InterPro"/>
</dbReference>
<sequence length="168" mass="18926">MEIREADLPGIGRKYCIRTRAGEQLTIVVHNDERREVYHMEEKGEGTLSVVTLDDEESRTVSAILAGITYKPKALEAQEVLLDDLVIEWLRLDSTSWFIGRSIGELGIRELTGAAIIAVVERDKHKVFNPGPEYVFTAGSTLVASAERCQFKALQRLMNNRDTLHVEK</sequence>
<dbReference type="PROSITE" id="PS51202">
    <property type="entry name" value="RCK_C"/>
    <property type="match status" value="1"/>
</dbReference>
<dbReference type="InterPro" id="IPR036721">
    <property type="entry name" value="RCK_C_sf"/>
</dbReference>
<evidence type="ECO:0000313" key="3">
    <source>
        <dbReference type="Proteomes" id="UP000637643"/>
    </source>
</evidence>
<accession>A0A917C464</accession>
<reference evidence="2" key="2">
    <citation type="submission" date="2020-09" db="EMBL/GenBank/DDBJ databases">
        <authorList>
            <person name="Sun Q."/>
            <person name="Zhou Y."/>
        </authorList>
    </citation>
    <scope>NUCLEOTIDE SEQUENCE</scope>
    <source>
        <strain evidence="2">CGMCC 1.16134</strain>
    </source>
</reference>
<comment type="caution">
    <text evidence="2">The sequence shown here is derived from an EMBL/GenBank/DDBJ whole genome shotgun (WGS) entry which is preliminary data.</text>
</comment>
<dbReference type="Pfam" id="PF25991">
    <property type="entry name" value="KhtT_N"/>
    <property type="match status" value="1"/>
</dbReference>
<reference evidence="2" key="1">
    <citation type="journal article" date="2014" name="Int. J. Syst. Evol. Microbiol.">
        <title>Complete genome sequence of Corynebacterium casei LMG S-19264T (=DSM 44701T), isolated from a smear-ripened cheese.</title>
        <authorList>
            <consortium name="US DOE Joint Genome Institute (JGI-PGF)"/>
            <person name="Walter F."/>
            <person name="Albersmeier A."/>
            <person name="Kalinowski J."/>
            <person name="Ruckert C."/>
        </authorList>
    </citation>
    <scope>NUCLEOTIDE SEQUENCE</scope>
    <source>
        <strain evidence="2">CGMCC 1.16134</strain>
    </source>
</reference>
<dbReference type="GO" id="GO:0006813">
    <property type="term" value="P:potassium ion transport"/>
    <property type="evidence" value="ECO:0007669"/>
    <property type="project" value="InterPro"/>
</dbReference>
<feature type="domain" description="RCK C-terminal" evidence="1">
    <location>
        <begin position="75"/>
        <end position="160"/>
    </location>
</feature>
<dbReference type="Proteomes" id="UP000637643">
    <property type="component" value="Unassembled WGS sequence"/>
</dbReference>
<gene>
    <name evidence="2" type="ORF">GCM10010912_10300</name>
</gene>
<dbReference type="RefSeq" id="WP_189022664.1">
    <property type="nucleotide sequence ID" value="NZ_BMKR01000004.1"/>
</dbReference>
<dbReference type="Pfam" id="PF02080">
    <property type="entry name" value="TrkA_C"/>
    <property type="match status" value="1"/>
</dbReference>
<dbReference type="AlphaFoldDB" id="A0A917C464"/>
<protein>
    <submittedName>
        <fullName evidence="2">Potassium transporter</fullName>
    </submittedName>
</protein>
<proteinExistence type="predicted"/>
<evidence type="ECO:0000313" key="2">
    <source>
        <dbReference type="EMBL" id="GGF67280.1"/>
    </source>
</evidence>
<keyword evidence="3" id="KW-1185">Reference proteome</keyword>
<dbReference type="InterPro" id="IPR026278">
    <property type="entry name" value="KhtT"/>
</dbReference>
<dbReference type="EMBL" id="BMKR01000004">
    <property type="protein sequence ID" value="GGF67280.1"/>
    <property type="molecule type" value="Genomic_DNA"/>
</dbReference>